<dbReference type="PROSITE" id="PS00372">
    <property type="entry name" value="PTS_EIIA_TYPE_2_HIS"/>
    <property type="match status" value="1"/>
</dbReference>
<gene>
    <name evidence="2" type="ORF">MNBD_NITROSPINAE01-176</name>
</gene>
<reference evidence="2" key="1">
    <citation type="submission" date="2018-06" db="EMBL/GenBank/DDBJ databases">
        <authorList>
            <person name="Zhirakovskaya E."/>
        </authorList>
    </citation>
    <scope>NUCLEOTIDE SEQUENCE</scope>
</reference>
<dbReference type="PROSITE" id="PS51094">
    <property type="entry name" value="PTS_EIIA_TYPE_2"/>
    <property type="match status" value="1"/>
</dbReference>
<feature type="domain" description="PTS EIIA type-2" evidence="1">
    <location>
        <begin position="7"/>
        <end position="153"/>
    </location>
</feature>
<proteinExistence type="predicted"/>
<evidence type="ECO:0000313" key="2">
    <source>
        <dbReference type="EMBL" id="VAX19542.1"/>
    </source>
</evidence>
<dbReference type="Gene3D" id="3.40.930.10">
    <property type="entry name" value="Mannitol-specific EII, Chain A"/>
    <property type="match status" value="1"/>
</dbReference>
<dbReference type="EMBL" id="UOGC01000091">
    <property type="protein sequence ID" value="VAX19542.1"/>
    <property type="molecule type" value="Genomic_DNA"/>
</dbReference>
<dbReference type="SUPFAM" id="SSF55804">
    <property type="entry name" value="Phoshotransferase/anion transport protein"/>
    <property type="match status" value="1"/>
</dbReference>
<dbReference type="InterPro" id="IPR016152">
    <property type="entry name" value="PTrfase/Anion_transptr"/>
</dbReference>
<accession>A0A3B1BUW5</accession>
<sequence>MNIKITDFISGDLALTGMTAPDKEEALALMVDLLIEKGKLLKDRKKILLEKLMEREALSSTGIGGGVAIPHASGENIENMLVVIGQVPDGTEFDSIDGEPVQLIFMIIGSERSARAHLQLLAAIVRALKNKELVENLLLADSGNKVYNLLEEFCNS</sequence>
<dbReference type="PANTHER" id="PTHR47738">
    <property type="entry name" value="PTS SYSTEM FRUCTOSE-LIKE EIIA COMPONENT-RELATED"/>
    <property type="match status" value="1"/>
</dbReference>
<dbReference type="InterPro" id="IPR051541">
    <property type="entry name" value="PTS_SugarTrans_NitroReg"/>
</dbReference>
<protein>
    <recommendedName>
        <fullName evidence="1">PTS EIIA type-2 domain-containing protein</fullName>
    </recommendedName>
</protein>
<name>A0A3B1BUW5_9ZZZZ</name>
<evidence type="ECO:0000259" key="1">
    <source>
        <dbReference type="PROSITE" id="PS51094"/>
    </source>
</evidence>
<dbReference type="AlphaFoldDB" id="A0A3B1BUW5"/>
<dbReference type="CDD" id="cd00211">
    <property type="entry name" value="PTS_IIA_fru"/>
    <property type="match status" value="1"/>
</dbReference>
<dbReference type="InterPro" id="IPR002178">
    <property type="entry name" value="PTS_EIIA_type-2_dom"/>
</dbReference>
<dbReference type="Pfam" id="PF00359">
    <property type="entry name" value="PTS_EIIA_2"/>
    <property type="match status" value="1"/>
</dbReference>
<organism evidence="2">
    <name type="scientific">hydrothermal vent metagenome</name>
    <dbReference type="NCBI Taxonomy" id="652676"/>
    <lineage>
        <taxon>unclassified sequences</taxon>
        <taxon>metagenomes</taxon>
        <taxon>ecological metagenomes</taxon>
    </lineage>
</organism>